<dbReference type="AlphaFoldDB" id="A0AA96LDN4"/>
<evidence type="ECO:0000256" key="2">
    <source>
        <dbReference type="SAM" id="SignalP"/>
    </source>
</evidence>
<evidence type="ECO:0008006" key="5">
    <source>
        <dbReference type="Google" id="ProtNLM"/>
    </source>
</evidence>
<organism evidence="3 4">
    <name type="scientific">Paenibacillus aurantius</name>
    <dbReference type="NCBI Taxonomy" id="2918900"/>
    <lineage>
        <taxon>Bacteria</taxon>
        <taxon>Bacillati</taxon>
        <taxon>Bacillota</taxon>
        <taxon>Bacilli</taxon>
        <taxon>Bacillales</taxon>
        <taxon>Paenibacillaceae</taxon>
        <taxon>Paenibacillus</taxon>
    </lineage>
</organism>
<dbReference type="RefSeq" id="WP_315605876.1">
    <property type="nucleotide sequence ID" value="NZ_CP130318.1"/>
</dbReference>
<accession>A0AA96LDN4</accession>
<feature type="chain" id="PRO_5041725913" description="PepSY domain-containing protein" evidence="2">
    <location>
        <begin position="32"/>
        <end position="267"/>
    </location>
</feature>
<gene>
    <name evidence="3" type="ORF">MJA45_03285</name>
</gene>
<sequence>MKSILASKKKAALTAAASLLVLTGLSVSAYAASGMKAIPKNQLMTETGSAYSAAVTSPAGLSAGASSDPASLDGAVTEARAVEIASNALSAMIGVDLSGTRLKHEAVYVDPAEARETNYYKSPVWQINWMSADPAVEKSSSAFESHSVTVNAETGEIIAIRSDGTKAPSTSIRTITEEQGIARVREFIEKNGLAKGTSIEEIRLSGFFGKALLAKVQLENGKQASVVISRLTEDIIGYEGDVKKSVYEEQTLPDDPNGAPSAQIKQP</sequence>
<name>A0AA96LDN4_9BACL</name>
<proteinExistence type="predicted"/>
<feature type="signal peptide" evidence="2">
    <location>
        <begin position="1"/>
        <end position="31"/>
    </location>
</feature>
<evidence type="ECO:0000313" key="3">
    <source>
        <dbReference type="EMBL" id="WNQ12099.1"/>
    </source>
</evidence>
<dbReference type="Proteomes" id="UP001305702">
    <property type="component" value="Chromosome"/>
</dbReference>
<evidence type="ECO:0000256" key="1">
    <source>
        <dbReference type="SAM" id="MobiDB-lite"/>
    </source>
</evidence>
<feature type="region of interest" description="Disordered" evidence="1">
    <location>
        <begin position="247"/>
        <end position="267"/>
    </location>
</feature>
<keyword evidence="4" id="KW-1185">Reference proteome</keyword>
<reference evidence="3 4" key="1">
    <citation type="submission" date="2022-02" db="EMBL/GenBank/DDBJ databases">
        <title>Paenibacillus sp. MBLB1776 Whole Genome Shotgun Sequencing.</title>
        <authorList>
            <person name="Hwang C.Y."/>
            <person name="Cho E.-S."/>
            <person name="Seo M.-J."/>
        </authorList>
    </citation>
    <scope>NUCLEOTIDE SEQUENCE [LARGE SCALE GENOMIC DNA]</scope>
    <source>
        <strain evidence="3 4">MBLB1776</strain>
    </source>
</reference>
<dbReference type="EMBL" id="CP130318">
    <property type="protein sequence ID" value="WNQ12099.1"/>
    <property type="molecule type" value="Genomic_DNA"/>
</dbReference>
<evidence type="ECO:0000313" key="4">
    <source>
        <dbReference type="Proteomes" id="UP001305702"/>
    </source>
</evidence>
<keyword evidence="2" id="KW-0732">Signal</keyword>
<protein>
    <recommendedName>
        <fullName evidence="5">PepSY domain-containing protein</fullName>
    </recommendedName>
</protein>
<dbReference type="KEGG" id="paun:MJA45_03285"/>